<reference evidence="2 3" key="1">
    <citation type="submission" date="2019-11" db="EMBL/GenBank/DDBJ databases">
        <authorList>
            <person name="Li J."/>
        </authorList>
    </citation>
    <scope>NUCLEOTIDE SEQUENCE [LARGE SCALE GENOMIC DNA]</scope>
    <source>
        <strain evidence="2 3">J4</strain>
    </source>
</reference>
<keyword evidence="1" id="KW-1133">Transmembrane helix</keyword>
<sequence length="473" mass="55175">MSKLPSLAPTLRWLRKNRFKKKLNLIKMSIRTVIDLTIAIYLLGFGFIWLVILRDQLLYFQPYFDLLEGQQSTVWVFTIFIALLIRGLILSFRDPGIYITSTEFQLSLLPFSRMKIWAYSLFERLVLMTVKTFLFLLILWVMTPLNFDFITLLFITIWIGNVTGISIQWRAFQIETLKHVLTIVLSGIVLIAIRYLVLLNELSGSLILWISWFAGILLAISLFTVHSLIYTDWTKVVSFSDVKVWNMMIVQKLTKITIKPPQKFHLFTKIFQGKRARRPFPYDLSVISVRLWRHFFKEQLGIILQSVGVMLLLILILGSQGTWQLGVSIALSIMIITQVMGSMFMYQFEQPIMSAIPWQVGAWFRSYQKWYVALVVVLTLAYTGMLYFHNLETWMIISNACFYAFWIFFDLELSVFPKVRLLTDQVRGNDLFFLVRIVGALAVYLSIYFGWISLIAIGIMIFVRIKKGVLMID</sequence>
<keyword evidence="3" id="KW-1185">Reference proteome</keyword>
<organism evidence="2 3">
    <name type="scientific">Salinibacillus xinjiangensis</name>
    <dbReference type="NCBI Taxonomy" id="1229268"/>
    <lineage>
        <taxon>Bacteria</taxon>
        <taxon>Bacillati</taxon>
        <taxon>Bacillota</taxon>
        <taxon>Bacilli</taxon>
        <taxon>Bacillales</taxon>
        <taxon>Bacillaceae</taxon>
        <taxon>Salinibacillus</taxon>
    </lineage>
</organism>
<feature type="transmembrane region" description="Helical" evidence="1">
    <location>
        <begin position="325"/>
        <end position="348"/>
    </location>
</feature>
<feature type="transmembrane region" description="Helical" evidence="1">
    <location>
        <begin position="28"/>
        <end position="52"/>
    </location>
</feature>
<name>A0A6G1X8G3_9BACI</name>
<gene>
    <name evidence="2" type="ORF">GH754_13100</name>
</gene>
<feature type="transmembrane region" description="Helical" evidence="1">
    <location>
        <begin position="72"/>
        <end position="92"/>
    </location>
</feature>
<dbReference type="Proteomes" id="UP000480185">
    <property type="component" value="Unassembled WGS sequence"/>
</dbReference>
<feature type="transmembrane region" description="Helical" evidence="1">
    <location>
        <begin position="394"/>
        <end position="413"/>
    </location>
</feature>
<dbReference type="RefSeq" id="WP_153729124.1">
    <property type="nucleotide sequence ID" value="NZ_WJNH01000008.1"/>
</dbReference>
<feature type="transmembrane region" description="Helical" evidence="1">
    <location>
        <begin position="179"/>
        <end position="197"/>
    </location>
</feature>
<feature type="transmembrane region" description="Helical" evidence="1">
    <location>
        <begin position="300"/>
        <end position="319"/>
    </location>
</feature>
<accession>A0A6G1X8G3</accession>
<feature type="transmembrane region" description="Helical" evidence="1">
    <location>
        <begin position="433"/>
        <end position="463"/>
    </location>
</feature>
<evidence type="ECO:0000256" key="1">
    <source>
        <dbReference type="SAM" id="Phobius"/>
    </source>
</evidence>
<feature type="transmembrane region" description="Helical" evidence="1">
    <location>
        <begin position="149"/>
        <end position="167"/>
    </location>
</feature>
<protein>
    <submittedName>
        <fullName evidence="2">Uncharacterized protein</fullName>
    </submittedName>
</protein>
<evidence type="ECO:0000313" key="3">
    <source>
        <dbReference type="Proteomes" id="UP000480185"/>
    </source>
</evidence>
<evidence type="ECO:0000313" key="2">
    <source>
        <dbReference type="EMBL" id="MRG87232.1"/>
    </source>
</evidence>
<dbReference type="OrthoDB" id="2958038at2"/>
<dbReference type="AlphaFoldDB" id="A0A6G1X8G3"/>
<feature type="transmembrane region" description="Helical" evidence="1">
    <location>
        <begin position="121"/>
        <end position="143"/>
    </location>
</feature>
<keyword evidence="1" id="KW-0472">Membrane</keyword>
<dbReference type="EMBL" id="WJNH01000008">
    <property type="protein sequence ID" value="MRG87232.1"/>
    <property type="molecule type" value="Genomic_DNA"/>
</dbReference>
<keyword evidence="1" id="KW-0812">Transmembrane</keyword>
<comment type="caution">
    <text evidence="2">The sequence shown here is derived from an EMBL/GenBank/DDBJ whole genome shotgun (WGS) entry which is preliminary data.</text>
</comment>
<proteinExistence type="predicted"/>
<feature type="transmembrane region" description="Helical" evidence="1">
    <location>
        <begin position="369"/>
        <end position="388"/>
    </location>
</feature>
<feature type="transmembrane region" description="Helical" evidence="1">
    <location>
        <begin position="209"/>
        <end position="230"/>
    </location>
</feature>